<evidence type="ECO:0000256" key="3">
    <source>
        <dbReference type="ARBA" id="ARBA00022833"/>
    </source>
</evidence>
<gene>
    <name evidence="8" type="ORF">SmJEL517_g05271</name>
</gene>
<sequence length="373" mass="39640">MTVQKPITFPFKCRAAVLKEFNTQGECLVRVAAAGICHSDLHMIKGDWTMRGVADISPLPQVLGHEGSGVVAKCGPGVTSVKDGDHCILIFASNCGKCDYCQVGRPMLCSGHTSKKTGSLNDGTTRIRLKDGSTGYHMAGLACFGEYAVIPEDQLLPIDKDIPLDRAALVGCSVMTGVGAALNTAKVEPGSTVVVVGCGGVGLNVVQGARIVNAGMIIGIDLVSKKLDYAKQFGATHVIDGSKIENTVAEVMRLTGGKGVDYAFDAIGHKSVLEQIFQMIKPGGLAVEIGIAPLTQMASISPFMLALQEKKLAGSFYGSARPRVDMIRLLDLYKQKRLMLDELVSETITLDQINHGFDLLKAGAVARTVIKFF</sequence>
<dbReference type="RefSeq" id="XP_031022852.1">
    <property type="nucleotide sequence ID" value="XM_031171197.1"/>
</dbReference>
<dbReference type="OrthoDB" id="3941538at2759"/>
<keyword evidence="9" id="KW-1185">Reference proteome</keyword>
<dbReference type="FunFam" id="3.40.50.720:FF:000003">
    <property type="entry name" value="S-(hydroxymethyl)glutathione dehydrogenase"/>
    <property type="match status" value="1"/>
</dbReference>
<dbReference type="InterPro" id="IPR002328">
    <property type="entry name" value="ADH_Zn_CS"/>
</dbReference>
<dbReference type="Gene3D" id="3.90.180.10">
    <property type="entry name" value="Medium-chain alcohol dehydrogenases, catalytic domain"/>
    <property type="match status" value="1"/>
</dbReference>
<evidence type="ECO:0000259" key="7">
    <source>
        <dbReference type="SMART" id="SM00829"/>
    </source>
</evidence>
<dbReference type="InterPro" id="IPR013154">
    <property type="entry name" value="ADH-like_N"/>
</dbReference>
<evidence type="ECO:0000256" key="4">
    <source>
        <dbReference type="ARBA" id="ARBA00023002"/>
    </source>
</evidence>
<evidence type="ECO:0000256" key="5">
    <source>
        <dbReference type="ARBA" id="ARBA00023027"/>
    </source>
</evidence>
<evidence type="ECO:0000256" key="6">
    <source>
        <dbReference type="RuleBase" id="RU361277"/>
    </source>
</evidence>
<evidence type="ECO:0000256" key="2">
    <source>
        <dbReference type="ARBA" id="ARBA00022723"/>
    </source>
</evidence>
<dbReference type="AlphaFoldDB" id="A0A507C0B8"/>
<dbReference type="Proteomes" id="UP000319731">
    <property type="component" value="Unassembled WGS sequence"/>
</dbReference>
<dbReference type="CDD" id="cd08279">
    <property type="entry name" value="Zn_ADH_class_III"/>
    <property type="match status" value="1"/>
</dbReference>
<evidence type="ECO:0000313" key="8">
    <source>
        <dbReference type="EMBL" id="TPX31416.1"/>
    </source>
</evidence>
<dbReference type="Gene3D" id="3.40.50.720">
    <property type="entry name" value="NAD(P)-binding Rossmann-like Domain"/>
    <property type="match status" value="1"/>
</dbReference>
<dbReference type="SMART" id="SM00829">
    <property type="entry name" value="PKS_ER"/>
    <property type="match status" value="1"/>
</dbReference>
<dbReference type="InterPro" id="IPR020843">
    <property type="entry name" value="ER"/>
</dbReference>
<dbReference type="Pfam" id="PF00107">
    <property type="entry name" value="ADH_zinc_N"/>
    <property type="match status" value="1"/>
</dbReference>
<dbReference type="SUPFAM" id="SSF50129">
    <property type="entry name" value="GroES-like"/>
    <property type="match status" value="2"/>
</dbReference>
<keyword evidence="3 6" id="KW-0862">Zinc</keyword>
<comment type="cofactor">
    <cofactor evidence="1 6">
        <name>Zn(2+)</name>
        <dbReference type="ChEBI" id="CHEBI:29105"/>
    </cofactor>
</comment>
<comment type="similarity">
    <text evidence="6">Belongs to the zinc-containing alcohol dehydrogenase family.</text>
</comment>
<dbReference type="PROSITE" id="PS00059">
    <property type="entry name" value="ADH_ZINC"/>
    <property type="match status" value="1"/>
</dbReference>
<dbReference type="InterPro" id="IPR013149">
    <property type="entry name" value="ADH-like_C"/>
</dbReference>
<keyword evidence="4" id="KW-0560">Oxidoreductase</keyword>
<reference evidence="8 9" key="1">
    <citation type="journal article" date="2019" name="Sci. Rep.">
        <title>Comparative genomics of chytrid fungi reveal insights into the obligate biotrophic and pathogenic lifestyle of Synchytrium endobioticum.</title>
        <authorList>
            <person name="van de Vossenberg B.T.L.H."/>
            <person name="Warris S."/>
            <person name="Nguyen H.D.T."/>
            <person name="van Gent-Pelzer M.P.E."/>
            <person name="Joly D.L."/>
            <person name="van de Geest H.C."/>
            <person name="Bonants P.J.M."/>
            <person name="Smith D.S."/>
            <person name="Levesque C.A."/>
            <person name="van der Lee T.A.J."/>
        </authorList>
    </citation>
    <scope>NUCLEOTIDE SEQUENCE [LARGE SCALE GENOMIC DNA]</scope>
    <source>
        <strain evidence="8 9">JEL517</strain>
    </source>
</reference>
<dbReference type="InterPro" id="IPR011032">
    <property type="entry name" value="GroES-like_sf"/>
</dbReference>
<dbReference type="GO" id="GO:0046294">
    <property type="term" value="P:formaldehyde catabolic process"/>
    <property type="evidence" value="ECO:0007669"/>
    <property type="project" value="TreeGrafter"/>
</dbReference>
<dbReference type="InterPro" id="IPR036291">
    <property type="entry name" value="NAD(P)-bd_dom_sf"/>
</dbReference>
<feature type="domain" description="Enoyl reductase (ER)" evidence="7">
    <location>
        <begin position="16"/>
        <end position="370"/>
    </location>
</feature>
<keyword evidence="5" id="KW-0520">NAD</keyword>
<evidence type="ECO:0000313" key="9">
    <source>
        <dbReference type="Proteomes" id="UP000319731"/>
    </source>
</evidence>
<comment type="caution">
    <text evidence="8">The sequence shown here is derived from an EMBL/GenBank/DDBJ whole genome shotgun (WGS) entry which is preliminary data.</text>
</comment>
<dbReference type="EMBL" id="QEAO01000045">
    <property type="protein sequence ID" value="TPX31416.1"/>
    <property type="molecule type" value="Genomic_DNA"/>
</dbReference>
<dbReference type="STRING" id="1806994.A0A507C0B8"/>
<dbReference type="Pfam" id="PF08240">
    <property type="entry name" value="ADH_N"/>
    <property type="match status" value="1"/>
</dbReference>
<dbReference type="PANTHER" id="PTHR43880:SF12">
    <property type="entry name" value="ALCOHOL DEHYDROGENASE CLASS-3"/>
    <property type="match status" value="1"/>
</dbReference>
<dbReference type="GeneID" id="42006494"/>
<dbReference type="SUPFAM" id="SSF51735">
    <property type="entry name" value="NAD(P)-binding Rossmann-fold domains"/>
    <property type="match status" value="1"/>
</dbReference>
<accession>A0A507C0B8</accession>
<dbReference type="GO" id="GO:0051903">
    <property type="term" value="F:S-(hydroxymethyl)glutathione dehydrogenase [NAD(P)+] activity"/>
    <property type="evidence" value="ECO:0007669"/>
    <property type="project" value="TreeGrafter"/>
</dbReference>
<organism evidence="8 9">
    <name type="scientific">Synchytrium microbalum</name>
    <dbReference type="NCBI Taxonomy" id="1806994"/>
    <lineage>
        <taxon>Eukaryota</taxon>
        <taxon>Fungi</taxon>
        <taxon>Fungi incertae sedis</taxon>
        <taxon>Chytridiomycota</taxon>
        <taxon>Chytridiomycota incertae sedis</taxon>
        <taxon>Chytridiomycetes</taxon>
        <taxon>Synchytriales</taxon>
        <taxon>Synchytriaceae</taxon>
        <taxon>Synchytrium</taxon>
    </lineage>
</organism>
<keyword evidence="2 6" id="KW-0479">Metal-binding</keyword>
<protein>
    <recommendedName>
        <fullName evidence="7">Enoyl reductase (ER) domain-containing protein</fullName>
    </recommendedName>
</protein>
<evidence type="ECO:0000256" key="1">
    <source>
        <dbReference type="ARBA" id="ARBA00001947"/>
    </source>
</evidence>
<name>A0A507C0B8_9FUNG</name>
<dbReference type="GO" id="GO:0005829">
    <property type="term" value="C:cytosol"/>
    <property type="evidence" value="ECO:0007669"/>
    <property type="project" value="TreeGrafter"/>
</dbReference>
<proteinExistence type="inferred from homology"/>
<dbReference type="GO" id="GO:0008270">
    <property type="term" value="F:zinc ion binding"/>
    <property type="evidence" value="ECO:0007669"/>
    <property type="project" value="InterPro"/>
</dbReference>
<dbReference type="PANTHER" id="PTHR43880">
    <property type="entry name" value="ALCOHOL DEHYDROGENASE"/>
    <property type="match status" value="1"/>
</dbReference>